<dbReference type="KEGG" id="nml:Namu_3210"/>
<accession>C8XCT8</accession>
<evidence type="ECO:0000313" key="11">
    <source>
        <dbReference type="Proteomes" id="UP000002218"/>
    </source>
</evidence>
<gene>
    <name evidence="10" type="ordered locus">Namu_3210</name>
</gene>
<feature type="transmembrane region" description="Helical" evidence="8">
    <location>
        <begin position="657"/>
        <end position="675"/>
    </location>
</feature>
<proteinExistence type="predicted"/>
<sequence>MTGDVDAPAPTAIPTNPAGPKRQRGSDLRVKPLPPVAPPASDGLIAVGRIAIIFTILAWLAYVFGYFITGIINSSYQNNIDFLVETIVYVGITSVLALSALLYLVARQGALYRSRAHRRVPRAVIDGFFDTTLPTMTVLVPSYREEIAVVRKTLLSALMQEYPFLRVVLLLDDPPNPGSAANQALLEGARALPGELEEWLSEPRERFARTLEQFEMSELEDPEPEQVIAQMRELATEFTWAVNWLRMRQAQEPIADHVDKFFAEQVLGALADDFAAVGAALVAGADDQSPLPRARMLQLHRRLAWTFRGEVTSFERKLYSSLSQEANKAMNLNSYIGLMGHSYEVKETPQGKVLSTAGASGSLMIPDADFILTLDADSIVLPEYCLRLVYVMCQPENAKLAVIQTPYSAFPGSPTRMERLSGATTDLQHIVHQGMSYYGATFWVGANAVIRKRALDDIVEIEHQGGFEIRRYVMDRTVIEDTESSVDMAIHGWWLLNYPERLSYSATPPDFGSLCIQRRRWANGGLIIMPKLWTLRQTRSKRAQNNRALETLLRVNYLASTCWSSFALVLLLVYPFNNRLLSPLVLLAALPYFAAMSSDLKRCGYKRMDIFRVYGFNLILLPVNLAGVFKSIQQAITGRRIPFARTPKVANRTATPLLFAFSPFVIIGWSVWTAWRGWVNGFWGNFIFGAFNATTAAYALVALVGVQFALVDVWLGFVERLYVDDKPREVVRVRRRRAAPEPAAPGWRDVLYQGAAGTANGDYVSESAGMFRILADVPEAPVLYGRRSTDRAPQGYGRRATDRVDGPGDPAAARREGDQVAFGRRASDQLSYGRRASDQAGLDRRAGDRNGDGFERRAGDRAGDGAARRAGDRRERTDGERAVDQS</sequence>
<dbReference type="Proteomes" id="UP000002218">
    <property type="component" value="Chromosome"/>
</dbReference>
<evidence type="ECO:0000256" key="1">
    <source>
        <dbReference type="ARBA" id="ARBA00004141"/>
    </source>
</evidence>
<keyword evidence="3 10" id="KW-0808">Transferase</keyword>
<comment type="subcellular location">
    <subcellularLocation>
        <location evidence="1">Membrane</location>
        <topology evidence="1">Multi-pass membrane protein</topology>
    </subcellularLocation>
</comment>
<feature type="transmembrane region" description="Helical" evidence="8">
    <location>
        <begin position="555"/>
        <end position="574"/>
    </location>
</feature>
<dbReference type="OrthoDB" id="9806824at2"/>
<keyword evidence="2" id="KW-0328">Glycosyltransferase</keyword>
<dbReference type="Gene3D" id="3.90.550.10">
    <property type="entry name" value="Spore Coat Polysaccharide Biosynthesis Protein SpsA, Chain A"/>
    <property type="match status" value="2"/>
</dbReference>
<dbReference type="RefSeq" id="WP_015748408.1">
    <property type="nucleotide sequence ID" value="NC_013235.1"/>
</dbReference>
<dbReference type="Pfam" id="PF13632">
    <property type="entry name" value="Glyco_trans_2_3"/>
    <property type="match status" value="1"/>
</dbReference>
<dbReference type="STRING" id="479431.Namu_3210"/>
<keyword evidence="11" id="KW-1185">Reference proteome</keyword>
<dbReference type="HOGENOM" id="CLU_011897_0_0_11"/>
<feature type="transmembrane region" description="Helical" evidence="8">
    <location>
        <begin position="695"/>
        <end position="718"/>
    </location>
</feature>
<feature type="compositionally biased region" description="Basic and acidic residues" evidence="7">
    <location>
        <begin position="835"/>
        <end position="886"/>
    </location>
</feature>
<name>C8XCT8_NAKMY</name>
<feature type="region of interest" description="Disordered" evidence="7">
    <location>
        <begin position="1"/>
        <end position="32"/>
    </location>
</feature>
<protein>
    <submittedName>
        <fullName evidence="10">Glycosyltransferase probably involved in cell wall biogenesis-like protein</fullName>
    </submittedName>
</protein>
<evidence type="ECO:0000256" key="2">
    <source>
        <dbReference type="ARBA" id="ARBA00022676"/>
    </source>
</evidence>
<evidence type="ECO:0000256" key="3">
    <source>
        <dbReference type="ARBA" id="ARBA00022679"/>
    </source>
</evidence>
<dbReference type="PANTHER" id="PTHR43867:SF2">
    <property type="entry name" value="CELLULOSE SYNTHASE CATALYTIC SUBUNIT A [UDP-FORMING]"/>
    <property type="match status" value="1"/>
</dbReference>
<keyword evidence="6 8" id="KW-0472">Membrane</keyword>
<evidence type="ECO:0000256" key="4">
    <source>
        <dbReference type="ARBA" id="ARBA00022692"/>
    </source>
</evidence>
<reference evidence="11" key="1">
    <citation type="submission" date="2009-09" db="EMBL/GenBank/DDBJ databases">
        <title>The complete genome of Nakamurella multipartita DSM 44233.</title>
        <authorList>
            <consortium name="US DOE Joint Genome Institute (JGI-PGF)"/>
            <person name="Lucas S."/>
            <person name="Copeland A."/>
            <person name="Lapidus A."/>
            <person name="Glavina del Rio T."/>
            <person name="Dalin E."/>
            <person name="Tice H."/>
            <person name="Bruce D."/>
            <person name="Goodwin L."/>
            <person name="Pitluck S."/>
            <person name="Kyrpides N."/>
            <person name="Mavromatis K."/>
            <person name="Ivanova N."/>
            <person name="Ovchinnikova G."/>
            <person name="Sims D."/>
            <person name="Meincke L."/>
            <person name="Brettin T."/>
            <person name="Detter J.C."/>
            <person name="Han C."/>
            <person name="Larimer F."/>
            <person name="Land M."/>
            <person name="Hauser L."/>
            <person name="Markowitz V."/>
            <person name="Cheng J.-F."/>
            <person name="Hugenholtz P."/>
            <person name="Woyke T."/>
            <person name="Wu D."/>
            <person name="Klenk H.-P."/>
            <person name="Eisen J.A."/>
        </authorList>
    </citation>
    <scope>NUCLEOTIDE SEQUENCE [LARGE SCALE GENOMIC DNA]</scope>
    <source>
        <strain evidence="11">ATCC 700099 / DSM 44233 / CIP 104796 / JCM 9543 / NBRC 105858 / Y-104</strain>
    </source>
</reference>
<dbReference type="InterPro" id="IPR050321">
    <property type="entry name" value="Glycosyltr_2/OpgH_subfam"/>
</dbReference>
<feature type="transmembrane region" description="Helical" evidence="8">
    <location>
        <begin position="50"/>
        <end position="72"/>
    </location>
</feature>
<keyword evidence="5 8" id="KW-1133">Transmembrane helix</keyword>
<evidence type="ECO:0000313" key="10">
    <source>
        <dbReference type="EMBL" id="ACV79541.1"/>
    </source>
</evidence>
<dbReference type="PANTHER" id="PTHR43867">
    <property type="entry name" value="CELLULOSE SYNTHASE CATALYTIC SUBUNIT A [UDP-FORMING]"/>
    <property type="match status" value="1"/>
</dbReference>
<dbReference type="eggNOG" id="COG1215">
    <property type="taxonomic scope" value="Bacteria"/>
</dbReference>
<feature type="compositionally biased region" description="Basic and acidic residues" evidence="7">
    <location>
        <begin position="799"/>
        <end position="818"/>
    </location>
</feature>
<feature type="compositionally biased region" description="Low complexity" evidence="7">
    <location>
        <begin position="7"/>
        <end position="20"/>
    </location>
</feature>
<dbReference type="InterPro" id="IPR029044">
    <property type="entry name" value="Nucleotide-diphossugar_trans"/>
</dbReference>
<dbReference type="EMBL" id="CP001737">
    <property type="protein sequence ID" value="ACV79541.1"/>
    <property type="molecule type" value="Genomic_DNA"/>
</dbReference>
<feature type="domain" description="Glycosyltransferase 2-like" evidence="9">
    <location>
        <begin position="370"/>
        <end position="595"/>
    </location>
</feature>
<feature type="region of interest" description="Disordered" evidence="7">
    <location>
        <begin position="785"/>
        <end position="886"/>
    </location>
</feature>
<feature type="transmembrane region" description="Helical" evidence="8">
    <location>
        <begin position="87"/>
        <end position="106"/>
    </location>
</feature>
<dbReference type="InParanoid" id="C8XCT8"/>
<evidence type="ECO:0000256" key="7">
    <source>
        <dbReference type="SAM" id="MobiDB-lite"/>
    </source>
</evidence>
<evidence type="ECO:0000259" key="9">
    <source>
        <dbReference type="Pfam" id="PF13632"/>
    </source>
</evidence>
<organism evidence="10 11">
    <name type="scientific">Nakamurella multipartita (strain ATCC 700099 / DSM 44233 / CIP 104796 / JCM 9543 / NBRC 105858 / Y-104)</name>
    <name type="common">Microsphaera multipartita</name>
    <dbReference type="NCBI Taxonomy" id="479431"/>
    <lineage>
        <taxon>Bacteria</taxon>
        <taxon>Bacillati</taxon>
        <taxon>Actinomycetota</taxon>
        <taxon>Actinomycetes</taxon>
        <taxon>Nakamurellales</taxon>
        <taxon>Nakamurellaceae</taxon>
        <taxon>Nakamurella</taxon>
    </lineage>
</organism>
<dbReference type="AlphaFoldDB" id="C8XCT8"/>
<evidence type="ECO:0000256" key="5">
    <source>
        <dbReference type="ARBA" id="ARBA00022989"/>
    </source>
</evidence>
<dbReference type="GO" id="GO:0016758">
    <property type="term" value="F:hexosyltransferase activity"/>
    <property type="evidence" value="ECO:0007669"/>
    <property type="project" value="TreeGrafter"/>
</dbReference>
<dbReference type="SUPFAM" id="SSF53448">
    <property type="entry name" value="Nucleotide-diphospho-sugar transferases"/>
    <property type="match status" value="1"/>
</dbReference>
<keyword evidence="4 8" id="KW-0812">Transmembrane</keyword>
<evidence type="ECO:0000256" key="6">
    <source>
        <dbReference type="ARBA" id="ARBA00023136"/>
    </source>
</evidence>
<dbReference type="CAZy" id="GT2">
    <property type="family name" value="Glycosyltransferase Family 2"/>
</dbReference>
<dbReference type="InterPro" id="IPR001173">
    <property type="entry name" value="Glyco_trans_2-like"/>
</dbReference>
<reference evidence="10 11" key="2">
    <citation type="journal article" date="2010" name="Stand. Genomic Sci.">
        <title>Complete genome sequence of Nakamurella multipartita type strain (Y-104).</title>
        <authorList>
            <person name="Tice H."/>
            <person name="Mayilraj S."/>
            <person name="Sims D."/>
            <person name="Lapidus A."/>
            <person name="Nolan M."/>
            <person name="Lucas S."/>
            <person name="Glavina Del Rio T."/>
            <person name="Copeland A."/>
            <person name="Cheng J.F."/>
            <person name="Meincke L."/>
            <person name="Bruce D."/>
            <person name="Goodwin L."/>
            <person name="Pitluck S."/>
            <person name="Ivanova N."/>
            <person name="Mavromatis K."/>
            <person name="Ovchinnikova G."/>
            <person name="Pati A."/>
            <person name="Chen A."/>
            <person name="Palaniappan K."/>
            <person name="Land M."/>
            <person name="Hauser L."/>
            <person name="Chang Y.J."/>
            <person name="Jeffries C.D."/>
            <person name="Detter J.C."/>
            <person name="Brettin T."/>
            <person name="Rohde M."/>
            <person name="Goker M."/>
            <person name="Bristow J."/>
            <person name="Eisen J.A."/>
            <person name="Markowitz V."/>
            <person name="Hugenholtz P."/>
            <person name="Kyrpides N.C."/>
            <person name="Klenk H.P."/>
            <person name="Chen F."/>
        </authorList>
    </citation>
    <scope>NUCLEOTIDE SEQUENCE [LARGE SCALE GENOMIC DNA]</scope>
    <source>
        <strain evidence="11">ATCC 700099 / DSM 44233 / CIP 104796 / JCM 9543 / NBRC 105858 / Y-104</strain>
    </source>
</reference>
<evidence type="ECO:0000256" key="8">
    <source>
        <dbReference type="SAM" id="Phobius"/>
    </source>
</evidence>
<dbReference type="GO" id="GO:0005886">
    <property type="term" value="C:plasma membrane"/>
    <property type="evidence" value="ECO:0007669"/>
    <property type="project" value="TreeGrafter"/>
</dbReference>